<reference evidence="2 3" key="1">
    <citation type="submission" date="2023-01" db="EMBL/GenBank/DDBJ databases">
        <title>Analysis of 21 Apiospora genomes using comparative genomics revels a genus with tremendous synthesis potential of carbohydrate active enzymes and secondary metabolites.</title>
        <authorList>
            <person name="Sorensen T."/>
        </authorList>
    </citation>
    <scope>NUCLEOTIDE SEQUENCE [LARGE SCALE GENOMIC DNA]</scope>
    <source>
        <strain evidence="2 3">CBS 20057</strain>
    </source>
</reference>
<dbReference type="EMBL" id="JAQQWI010000016">
    <property type="protein sequence ID" value="KAK8009430.1"/>
    <property type="molecule type" value="Genomic_DNA"/>
</dbReference>
<dbReference type="Proteomes" id="UP001396898">
    <property type="component" value="Unassembled WGS sequence"/>
</dbReference>
<accession>A0ABR1RG51</accession>
<sequence length="352" mass="40435">MSFPQFAKLPPELRHMVWDEALREEIGSRLILVHRTTMRVIPHKGTQSLVMNANRESRYYARLMYYDVKLDVWTVKVDLDVENEVYEYDRKPAGQHYTAGLLPMGVYSGLYGELRRAQFTASLWLNQLRPKIQSSINQLLNTHSARKLDEEEGSQQEGCIFVSSQHDRFALARTTRTSDATSWGAWSVDMCVRAFMRDYVCRDMRQAIQDRTRLMQGAQEANDDQDQDASPVDYLDQFQATHMAERLPRAVQRRIRHVVNLGPHPRLQTTGPVQHICGPSTLYARDWKLGTFKGARYLYTGYMLTIPSSMDLLGPNRLVEWTKTEGENGRLGFSCVCETEDDEDGGDEGIND</sequence>
<dbReference type="InterPro" id="IPR045518">
    <property type="entry name" value="2EXR"/>
</dbReference>
<proteinExistence type="predicted"/>
<name>A0ABR1RG51_9PEZI</name>
<evidence type="ECO:0000313" key="2">
    <source>
        <dbReference type="EMBL" id="KAK8009430.1"/>
    </source>
</evidence>
<keyword evidence="3" id="KW-1185">Reference proteome</keyword>
<gene>
    <name evidence="2" type="ORF">PG991_011981</name>
</gene>
<organism evidence="2 3">
    <name type="scientific">Apiospora marii</name>
    <dbReference type="NCBI Taxonomy" id="335849"/>
    <lineage>
        <taxon>Eukaryota</taxon>
        <taxon>Fungi</taxon>
        <taxon>Dikarya</taxon>
        <taxon>Ascomycota</taxon>
        <taxon>Pezizomycotina</taxon>
        <taxon>Sordariomycetes</taxon>
        <taxon>Xylariomycetidae</taxon>
        <taxon>Amphisphaeriales</taxon>
        <taxon>Apiosporaceae</taxon>
        <taxon>Apiospora</taxon>
    </lineage>
</organism>
<dbReference type="Pfam" id="PF20150">
    <property type="entry name" value="2EXR"/>
    <property type="match status" value="1"/>
</dbReference>
<evidence type="ECO:0000259" key="1">
    <source>
        <dbReference type="Pfam" id="PF20150"/>
    </source>
</evidence>
<protein>
    <recommendedName>
        <fullName evidence="1">2EXR domain-containing protein</fullName>
    </recommendedName>
</protein>
<feature type="domain" description="2EXR" evidence="1">
    <location>
        <begin position="3"/>
        <end position="70"/>
    </location>
</feature>
<evidence type="ECO:0000313" key="3">
    <source>
        <dbReference type="Proteomes" id="UP001396898"/>
    </source>
</evidence>
<comment type="caution">
    <text evidence="2">The sequence shown here is derived from an EMBL/GenBank/DDBJ whole genome shotgun (WGS) entry which is preliminary data.</text>
</comment>